<gene>
    <name evidence="1" type="ORF">PECUL_23A006304</name>
</gene>
<sequence>MEDKVQQSACTQSGTSVVDSPRSLSKAVIITNQNLMNGTIPPGNRECNKEIPPKHILRYPHMLDIILKGRSEHPFRKNRARIHEEWSKCHTVKVSDDRYNNLGRKVFYVARNIEISLWKFGAPWQLQGTIAKSLG</sequence>
<protein>
    <submittedName>
        <fullName evidence="1">Uncharacterized protein</fullName>
    </submittedName>
</protein>
<dbReference type="EMBL" id="OW240919">
    <property type="protein sequence ID" value="CAH2311996.1"/>
    <property type="molecule type" value="Genomic_DNA"/>
</dbReference>
<evidence type="ECO:0000313" key="2">
    <source>
        <dbReference type="Proteomes" id="UP001295444"/>
    </source>
</evidence>
<accession>A0AAD1SV03</accession>
<proteinExistence type="predicted"/>
<dbReference type="Proteomes" id="UP001295444">
    <property type="component" value="Chromosome 08"/>
</dbReference>
<keyword evidence="2" id="KW-1185">Reference proteome</keyword>
<evidence type="ECO:0000313" key="1">
    <source>
        <dbReference type="EMBL" id="CAH2311996.1"/>
    </source>
</evidence>
<reference evidence="1" key="1">
    <citation type="submission" date="2022-03" db="EMBL/GenBank/DDBJ databases">
        <authorList>
            <person name="Alioto T."/>
            <person name="Alioto T."/>
            <person name="Gomez Garrido J."/>
        </authorList>
    </citation>
    <scope>NUCLEOTIDE SEQUENCE</scope>
</reference>
<organism evidence="1 2">
    <name type="scientific">Pelobates cultripes</name>
    <name type="common">Western spadefoot toad</name>
    <dbReference type="NCBI Taxonomy" id="61616"/>
    <lineage>
        <taxon>Eukaryota</taxon>
        <taxon>Metazoa</taxon>
        <taxon>Chordata</taxon>
        <taxon>Craniata</taxon>
        <taxon>Vertebrata</taxon>
        <taxon>Euteleostomi</taxon>
        <taxon>Amphibia</taxon>
        <taxon>Batrachia</taxon>
        <taxon>Anura</taxon>
        <taxon>Pelobatoidea</taxon>
        <taxon>Pelobatidae</taxon>
        <taxon>Pelobates</taxon>
    </lineage>
</organism>
<dbReference type="AlphaFoldDB" id="A0AAD1SV03"/>
<name>A0AAD1SV03_PELCU</name>